<dbReference type="SMART" id="SM00297">
    <property type="entry name" value="BROMO"/>
    <property type="match status" value="1"/>
</dbReference>
<dbReference type="PROSITE" id="PS51038">
    <property type="entry name" value="BAH"/>
    <property type="match status" value="1"/>
</dbReference>
<gene>
    <name evidence="12" type="ORF">POSPLADRAFT_1072588</name>
</gene>
<comment type="subcellular location">
    <subcellularLocation>
        <location evidence="1">Nucleus</location>
    </subcellularLocation>
</comment>
<dbReference type="PRINTS" id="PR00503">
    <property type="entry name" value="BROMODOMAIN"/>
</dbReference>
<dbReference type="PANTHER" id="PTHR16062:SF21">
    <property type="entry name" value="CHROMATIN STRUCTURE-REMODELING COMPLEX SUBUNIT RSC1-RELATED"/>
    <property type="match status" value="1"/>
</dbReference>
<dbReference type="EMBL" id="KZ110591">
    <property type="protein sequence ID" value="OSX67855.1"/>
    <property type="molecule type" value="Genomic_DNA"/>
</dbReference>
<keyword evidence="13" id="KW-1185">Reference proteome</keyword>
<evidence type="ECO:0000256" key="7">
    <source>
        <dbReference type="ARBA" id="ARBA00023242"/>
    </source>
</evidence>
<dbReference type="Pfam" id="PF01426">
    <property type="entry name" value="BAH"/>
    <property type="match status" value="1"/>
</dbReference>
<feature type="region of interest" description="Disordered" evidence="9">
    <location>
        <begin position="116"/>
        <end position="206"/>
    </location>
</feature>
<organism evidence="12 13">
    <name type="scientific">Postia placenta MAD-698-R-SB12</name>
    <dbReference type="NCBI Taxonomy" id="670580"/>
    <lineage>
        <taxon>Eukaryota</taxon>
        <taxon>Fungi</taxon>
        <taxon>Dikarya</taxon>
        <taxon>Basidiomycota</taxon>
        <taxon>Agaricomycotina</taxon>
        <taxon>Agaricomycetes</taxon>
        <taxon>Polyporales</taxon>
        <taxon>Adustoporiaceae</taxon>
        <taxon>Rhodonia</taxon>
    </lineage>
</organism>
<keyword evidence="3" id="KW-0156">Chromatin regulator</keyword>
<dbReference type="GO" id="GO:0003682">
    <property type="term" value="F:chromatin binding"/>
    <property type="evidence" value="ECO:0007669"/>
    <property type="project" value="InterPro"/>
</dbReference>
<dbReference type="InterPro" id="IPR001487">
    <property type="entry name" value="Bromodomain"/>
</dbReference>
<evidence type="ECO:0000259" key="10">
    <source>
        <dbReference type="PROSITE" id="PS50014"/>
    </source>
</evidence>
<name>A0A1X6NGV1_9APHY</name>
<evidence type="ECO:0000256" key="1">
    <source>
        <dbReference type="ARBA" id="ARBA00004123"/>
    </source>
</evidence>
<dbReference type="STRING" id="670580.A0A1X6NGV1"/>
<evidence type="ECO:0000256" key="8">
    <source>
        <dbReference type="PROSITE-ProRule" id="PRU00035"/>
    </source>
</evidence>
<keyword evidence="6" id="KW-0804">Transcription</keyword>
<dbReference type="InterPro" id="IPR001025">
    <property type="entry name" value="BAH_dom"/>
</dbReference>
<dbReference type="CDD" id="cd04369">
    <property type="entry name" value="Bromodomain"/>
    <property type="match status" value="1"/>
</dbReference>
<dbReference type="InterPro" id="IPR036427">
    <property type="entry name" value="Bromodomain-like_sf"/>
</dbReference>
<sequence length="772" mass="86129">MVISQVQKHAIEETITVLLNASSPRAKRKLVGMFLVLPDRESWPEYYQVIPEPRCIHGIQADLKGNKYKDPLDVFTDLQLVFLNALYYNEDGSQIAKDAAALKVILENEWKQRSVLPIPRTSPPPVSAQRVYAVPQQASGSGSKAERTQARPTPLAAASSPAPQPDSSAYGDKSPERQQSPDVDIDVGGTPEPEGLPTDTARDEESEEIVKQLEKGLPRWDGFADVGWMEEVDPGRYLAIVLAINNHEDQNGTRLAASLEAVPEEATIPEFPYNVPLSLSLIENRSREKYYQSSKAFDKETSQFFLKARRWYEQGSEAYGNVLVLQRLYHALASSSPPPGPPYISTTHFASLRAGPGTAKPLHTHDTEGVHGVTTFRVSTKDRTFVDEVHFKGWTFRLADWVHMSNPDDPSRPIIGQVFKCFVSDEPGKKGRPGLTVCWYYRPEQTIHPADRQFWENEVFKTSHFADHPLEDVVEKIACQFTARHIRGRPRPPYWYPGWPLYVCDSRYNDRERIFVKIKNWNSCVPEEVRKSTEFMPIYPFERSVFPRRFPSPFLSGKIIKAPGGIGDVVERAEGEKIEGGGTGRKRPKRTAAATATAIRFEQTDRSGPSKGLYVGSTTAQPVASTSSYQYPPTAQTQYAQSGSTSLRGAGERSIVTAAGTNLGSNIVTEKLPSETAKHFDRDPETNEVLWFAAPPVDMVHSPAPRHSLAYLHFLAKKRKRRTPDNDAADITAGVPSSKRFKIQPTVTETLRTLIEKFGVDPSMSMSPLPGQ</sequence>
<dbReference type="PANTHER" id="PTHR16062">
    <property type="entry name" value="SWI/SNF-RELATED"/>
    <property type="match status" value="1"/>
</dbReference>
<dbReference type="Gene3D" id="1.20.920.10">
    <property type="entry name" value="Bromodomain-like"/>
    <property type="match status" value="2"/>
</dbReference>
<feature type="compositionally biased region" description="Low complexity" evidence="9">
    <location>
        <begin position="150"/>
        <end position="169"/>
    </location>
</feature>
<feature type="domain" description="BAH" evidence="11">
    <location>
        <begin position="394"/>
        <end position="519"/>
    </location>
</feature>
<dbReference type="Gene3D" id="2.30.30.490">
    <property type="match status" value="1"/>
</dbReference>
<protein>
    <recommendedName>
        <fullName evidence="14">BAH domain-containing protein</fullName>
    </recommendedName>
</protein>
<proteinExistence type="predicted"/>
<dbReference type="RefSeq" id="XP_024344649.1">
    <property type="nucleotide sequence ID" value="XM_024482527.1"/>
</dbReference>
<keyword evidence="4" id="KW-0805">Transcription regulation</keyword>
<dbReference type="InterPro" id="IPR043151">
    <property type="entry name" value="BAH_sf"/>
</dbReference>
<evidence type="ECO:0000256" key="4">
    <source>
        <dbReference type="ARBA" id="ARBA00023015"/>
    </source>
</evidence>
<dbReference type="InterPro" id="IPR037382">
    <property type="entry name" value="Rsc/polybromo"/>
</dbReference>
<dbReference type="OrthoDB" id="1742084at2759"/>
<reference evidence="12 13" key="1">
    <citation type="submission" date="2017-04" db="EMBL/GenBank/DDBJ databases">
        <title>Genome Sequence of the Model Brown-Rot Fungus Postia placenta SB12.</title>
        <authorList>
            <consortium name="DOE Joint Genome Institute"/>
            <person name="Gaskell J."/>
            <person name="Kersten P."/>
            <person name="Larrondo L.F."/>
            <person name="Canessa P."/>
            <person name="Martinez D."/>
            <person name="Hibbett D."/>
            <person name="Schmoll M."/>
            <person name="Kubicek C.P."/>
            <person name="Martinez A.T."/>
            <person name="Yadav J."/>
            <person name="Master E."/>
            <person name="Magnuson J.K."/>
            <person name="James T."/>
            <person name="Yaver D."/>
            <person name="Berka R."/>
            <person name="Labutti K."/>
            <person name="Lipzen A."/>
            <person name="Aerts A."/>
            <person name="Barry K."/>
            <person name="Henrissat B."/>
            <person name="Blanchette R."/>
            <person name="Grigoriev I."/>
            <person name="Cullen D."/>
        </authorList>
    </citation>
    <scope>NUCLEOTIDE SEQUENCE [LARGE SCALE GENOMIC DNA]</scope>
    <source>
        <strain evidence="12 13">MAD-698-R-SB12</strain>
    </source>
</reference>
<dbReference type="GO" id="GO:0006368">
    <property type="term" value="P:transcription elongation by RNA polymerase II"/>
    <property type="evidence" value="ECO:0007669"/>
    <property type="project" value="TreeGrafter"/>
</dbReference>
<evidence type="ECO:0000313" key="13">
    <source>
        <dbReference type="Proteomes" id="UP000194127"/>
    </source>
</evidence>
<keyword evidence="2" id="KW-0677">Repeat</keyword>
<dbReference type="PROSITE" id="PS50014">
    <property type="entry name" value="BROMODOMAIN_2"/>
    <property type="match status" value="1"/>
</dbReference>
<feature type="domain" description="Bromo" evidence="10">
    <location>
        <begin position="26"/>
        <end position="96"/>
    </location>
</feature>
<keyword evidence="5 8" id="KW-0103">Bromodomain</keyword>
<evidence type="ECO:0000256" key="6">
    <source>
        <dbReference type="ARBA" id="ARBA00023163"/>
    </source>
</evidence>
<evidence type="ECO:0000256" key="9">
    <source>
        <dbReference type="SAM" id="MobiDB-lite"/>
    </source>
</evidence>
<dbReference type="GO" id="GO:0006338">
    <property type="term" value="P:chromatin remodeling"/>
    <property type="evidence" value="ECO:0007669"/>
    <property type="project" value="InterPro"/>
</dbReference>
<evidence type="ECO:0000256" key="5">
    <source>
        <dbReference type="ARBA" id="ARBA00023117"/>
    </source>
</evidence>
<dbReference type="CDD" id="cd04717">
    <property type="entry name" value="BAH_polybromo"/>
    <property type="match status" value="1"/>
</dbReference>
<dbReference type="SMART" id="SM00439">
    <property type="entry name" value="BAH"/>
    <property type="match status" value="1"/>
</dbReference>
<evidence type="ECO:0000256" key="3">
    <source>
        <dbReference type="ARBA" id="ARBA00022853"/>
    </source>
</evidence>
<keyword evidence="7" id="KW-0539">Nucleus</keyword>
<evidence type="ECO:0000256" key="2">
    <source>
        <dbReference type="ARBA" id="ARBA00022737"/>
    </source>
</evidence>
<dbReference type="GeneID" id="36327476"/>
<evidence type="ECO:0008006" key="14">
    <source>
        <dbReference type="Google" id="ProtNLM"/>
    </source>
</evidence>
<dbReference type="Proteomes" id="UP000194127">
    <property type="component" value="Unassembled WGS sequence"/>
</dbReference>
<dbReference type="AlphaFoldDB" id="A0A1X6NGV1"/>
<dbReference type="SUPFAM" id="SSF47370">
    <property type="entry name" value="Bromodomain"/>
    <property type="match status" value="2"/>
</dbReference>
<dbReference type="Pfam" id="PF00439">
    <property type="entry name" value="Bromodomain"/>
    <property type="match status" value="2"/>
</dbReference>
<dbReference type="GO" id="GO:0016586">
    <property type="term" value="C:RSC-type complex"/>
    <property type="evidence" value="ECO:0007669"/>
    <property type="project" value="InterPro"/>
</dbReference>
<evidence type="ECO:0000313" key="12">
    <source>
        <dbReference type="EMBL" id="OSX67855.1"/>
    </source>
</evidence>
<feature type="region of interest" description="Disordered" evidence="9">
    <location>
        <begin position="578"/>
        <end position="617"/>
    </location>
</feature>
<accession>A0A1X6NGV1</accession>
<evidence type="ECO:0000259" key="11">
    <source>
        <dbReference type="PROSITE" id="PS51038"/>
    </source>
</evidence>